<evidence type="ECO:0000313" key="12">
    <source>
        <dbReference type="Proteomes" id="UP000216871"/>
    </source>
</evidence>
<dbReference type="GO" id="GO:0015833">
    <property type="term" value="P:peptide transport"/>
    <property type="evidence" value="ECO:0007669"/>
    <property type="project" value="InterPro"/>
</dbReference>
<keyword evidence="12" id="KW-1185">Reference proteome</keyword>
<evidence type="ECO:0000256" key="8">
    <source>
        <dbReference type="ARBA" id="ARBA00022967"/>
    </source>
</evidence>
<comment type="caution">
    <text evidence="11">The sequence shown here is derived from an EMBL/GenBank/DDBJ whole genome shotgun (WGS) entry which is preliminary data.</text>
</comment>
<reference evidence="11 12" key="1">
    <citation type="journal article" date="2017" name="BMC Genomics">
        <title>Comparative genomic and phylogenomic analyses of the Bifidobacteriaceae family.</title>
        <authorList>
            <person name="Lugli G.A."/>
            <person name="Milani C."/>
            <person name="Turroni F."/>
            <person name="Duranti S."/>
            <person name="Mancabelli L."/>
            <person name="Mangifesta M."/>
            <person name="Ferrario C."/>
            <person name="Modesto M."/>
            <person name="Mattarelli P."/>
            <person name="Jiri K."/>
            <person name="van Sinderen D."/>
            <person name="Ventura M."/>
        </authorList>
    </citation>
    <scope>NUCLEOTIDE SEQUENCE [LARGE SCALE GENOMIC DNA]</scope>
    <source>
        <strain evidence="11 12">DSM 100196</strain>
    </source>
</reference>
<keyword evidence="6" id="KW-0547">Nucleotide-binding</keyword>
<proteinExistence type="inferred from homology"/>
<dbReference type="OrthoDB" id="3677453at2"/>
<keyword evidence="8" id="KW-1278">Translocase</keyword>
<name>A0A261FMT2_9BIFI</name>
<evidence type="ECO:0000256" key="5">
    <source>
        <dbReference type="ARBA" id="ARBA00022519"/>
    </source>
</evidence>
<feature type="domain" description="ABC transporter" evidence="10">
    <location>
        <begin position="31"/>
        <end position="277"/>
    </location>
</feature>
<sequence length="302" mass="33260">MTDATQTASVKADRNAQENELFTNQGAPVDITVRGLTMDLYGKRLLDHVDLDIAPGKINGLAGESGSGKSLTSMTVLGLPPEGAQITGSILYDGKTELLGMKEHERNTYRGRRISMVFQDPTSSMHPMLSIERQLTDGMRYHLHLNRKQARKRAIELLKLVQVPDPENALERFPHQFSGGQLQRIAIATALSCDSRVLIADEPTTALDVTVQAGILHLLKDLNERLGLTIVLVTHDLGVMSALADTIAVMRSGRIVEVGPRYDIINHPKHPYTIDLINSLPTRIEQRLESEGKTMASAEEDL</sequence>
<dbReference type="EMBL" id="MWWW01000008">
    <property type="protein sequence ID" value="OZG60449.1"/>
    <property type="molecule type" value="Genomic_DNA"/>
</dbReference>
<dbReference type="CDD" id="cd03257">
    <property type="entry name" value="ABC_NikE_OppD_transporters"/>
    <property type="match status" value="1"/>
</dbReference>
<dbReference type="SUPFAM" id="SSF52540">
    <property type="entry name" value="P-loop containing nucleoside triphosphate hydrolases"/>
    <property type="match status" value="1"/>
</dbReference>
<comment type="subcellular location">
    <subcellularLocation>
        <location evidence="1">Cell membrane</location>
        <topology evidence="1">Peripheral membrane protein</topology>
    </subcellularLocation>
</comment>
<keyword evidence="7" id="KW-0067">ATP-binding</keyword>
<keyword evidence="5" id="KW-0997">Cell inner membrane</keyword>
<comment type="similarity">
    <text evidence="2">Belongs to the ABC transporter superfamily.</text>
</comment>
<dbReference type="SMART" id="SM00382">
    <property type="entry name" value="AAA"/>
    <property type="match status" value="1"/>
</dbReference>
<dbReference type="GO" id="GO:0005886">
    <property type="term" value="C:plasma membrane"/>
    <property type="evidence" value="ECO:0007669"/>
    <property type="project" value="UniProtKB-SubCell"/>
</dbReference>
<dbReference type="PROSITE" id="PS50893">
    <property type="entry name" value="ABC_TRANSPORTER_2"/>
    <property type="match status" value="1"/>
</dbReference>
<keyword evidence="9" id="KW-0472">Membrane</keyword>
<dbReference type="InterPro" id="IPR027417">
    <property type="entry name" value="P-loop_NTPase"/>
</dbReference>
<dbReference type="Gene3D" id="3.40.50.300">
    <property type="entry name" value="P-loop containing nucleotide triphosphate hydrolases"/>
    <property type="match status" value="1"/>
</dbReference>
<dbReference type="GO" id="GO:0016887">
    <property type="term" value="F:ATP hydrolysis activity"/>
    <property type="evidence" value="ECO:0007669"/>
    <property type="project" value="InterPro"/>
</dbReference>
<dbReference type="InterPro" id="IPR003439">
    <property type="entry name" value="ABC_transporter-like_ATP-bd"/>
</dbReference>
<evidence type="ECO:0000256" key="4">
    <source>
        <dbReference type="ARBA" id="ARBA00022475"/>
    </source>
</evidence>
<evidence type="ECO:0000313" key="11">
    <source>
        <dbReference type="EMBL" id="OZG60449.1"/>
    </source>
</evidence>
<protein>
    <submittedName>
        <fullName evidence="11">ABC transporter</fullName>
    </submittedName>
</protein>
<dbReference type="Pfam" id="PF00005">
    <property type="entry name" value="ABC_tran"/>
    <property type="match status" value="1"/>
</dbReference>
<gene>
    <name evidence="11" type="ORF">BMYO_0910</name>
</gene>
<dbReference type="PANTHER" id="PTHR43297:SF14">
    <property type="entry name" value="ATPASE AAA-TYPE CORE DOMAIN-CONTAINING PROTEIN"/>
    <property type="match status" value="1"/>
</dbReference>
<evidence type="ECO:0000256" key="2">
    <source>
        <dbReference type="ARBA" id="ARBA00005417"/>
    </source>
</evidence>
<dbReference type="InterPro" id="IPR013563">
    <property type="entry name" value="Oligopep_ABC_C"/>
</dbReference>
<dbReference type="GO" id="GO:0005524">
    <property type="term" value="F:ATP binding"/>
    <property type="evidence" value="ECO:0007669"/>
    <property type="project" value="UniProtKB-KW"/>
</dbReference>
<dbReference type="InterPro" id="IPR050388">
    <property type="entry name" value="ABC_Ni/Peptide_Import"/>
</dbReference>
<dbReference type="PROSITE" id="PS00211">
    <property type="entry name" value="ABC_TRANSPORTER_1"/>
    <property type="match status" value="1"/>
</dbReference>
<evidence type="ECO:0000256" key="7">
    <source>
        <dbReference type="ARBA" id="ARBA00022840"/>
    </source>
</evidence>
<dbReference type="InterPro" id="IPR017871">
    <property type="entry name" value="ABC_transporter-like_CS"/>
</dbReference>
<keyword evidence="4" id="KW-1003">Cell membrane</keyword>
<dbReference type="AlphaFoldDB" id="A0A261FMT2"/>
<evidence type="ECO:0000259" key="10">
    <source>
        <dbReference type="PROSITE" id="PS50893"/>
    </source>
</evidence>
<evidence type="ECO:0000256" key="1">
    <source>
        <dbReference type="ARBA" id="ARBA00004202"/>
    </source>
</evidence>
<evidence type="ECO:0000256" key="9">
    <source>
        <dbReference type="ARBA" id="ARBA00023136"/>
    </source>
</evidence>
<dbReference type="RefSeq" id="WP_094667371.1">
    <property type="nucleotide sequence ID" value="NZ_MWWW01000008.1"/>
</dbReference>
<evidence type="ECO:0000256" key="3">
    <source>
        <dbReference type="ARBA" id="ARBA00022448"/>
    </source>
</evidence>
<evidence type="ECO:0000256" key="6">
    <source>
        <dbReference type="ARBA" id="ARBA00022741"/>
    </source>
</evidence>
<keyword evidence="3" id="KW-0813">Transport</keyword>
<dbReference type="Pfam" id="PF08352">
    <property type="entry name" value="oligo_HPY"/>
    <property type="match status" value="1"/>
</dbReference>
<organism evidence="11 12">
    <name type="scientific">Bifidobacterium myosotis</name>
    <dbReference type="NCBI Taxonomy" id="1630166"/>
    <lineage>
        <taxon>Bacteria</taxon>
        <taxon>Bacillati</taxon>
        <taxon>Actinomycetota</taxon>
        <taxon>Actinomycetes</taxon>
        <taxon>Bifidobacteriales</taxon>
        <taxon>Bifidobacteriaceae</taxon>
        <taxon>Bifidobacterium</taxon>
    </lineage>
</organism>
<dbReference type="Proteomes" id="UP000216871">
    <property type="component" value="Unassembled WGS sequence"/>
</dbReference>
<dbReference type="InterPro" id="IPR003593">
    <property type="entry name" value="AAA+_ATPase"/>
</dbReference>
<dbReference type="PANTHER" id="PTHR43297">
    <property type="entry name" value="OLIGOPEPTIDE TRANSPORT ATP-BINDING PROTEIN APPD"/>
    <property type="match status" value="1"/>
</dbReference>
<accession>A0A261FMT2</accession>